<evidence type="ECO:0000259" key="3">
    <source>
        <dbReference type="Pfam" id="PF23948"/>
    </source>
</evidence>
<gene>
    <name evidence="4" type="ORF">BGZ95_001685</name>
</gene>
<dbReference type="Proteomes" id="UP001194580">
    <property type="component" value="Unassembled WGS sequence"/>
</dbReference>
<evidence type="ECO:0000259" key="2">
    <source>
        <dbReference type="Pfam" id="PF05729"/>
    </source>
</evidence>
<evidence type="ECO:0008006" key="6">
    <source>
        <dbReference type="Google" id="ProtNLM"/>
    </source>
</evidence>
<dbReference type="Pfam" id="PF23948">
    <property type="entry name" value="ARM_5"/>
    <property type="match status" value="1"/>
</dbReference>
<reference evidence="4" key="1">
    <citation type="journal article" date="2020" name="Fungal Divers.">
        <title>Resolving the Mortierellaceae phylogeny through synthesis of multi-gene phylogenetics and phylogenomics.</title>
        <authorList>
            <person name="Vandepol N."/>
            <person name="Liber J."/>
            <person name="Desiro A."/>
            <person name="Na H."/>
            <person name="Kennedy M."/>
            <person name="Barry K."/>
            <person name="Grigoriev I.V."/>
            <person name="Miller A.N."/>
            <person name="O'Donnell K."/>
            <person name="Stajich J.E."/>
            <person name="Bonito G."/>
        </authorList>
    </citation>
    <scope>NUCLEOTIDE SEQUENCE</scope>
    <source>
        <strain evidence="4">NRRL 28262</strain>
    </source>
</reference>
<dbReference type="Gene3D" id="3.40.50.300">
    <property type="entry name" value="P-loop containing nucleotide triphosphate hydrolases"/>
    <property type="match status" value="1"/>
</dbReference>
<evidence type="ECO:0000313" key="4">
    <source>
        <dbReference type="EMBL" id="KAG0270466.1"/>
    </source>
</evidence>
<protein>
    <recommendedName>
        <fullName evidence="6">NACHT domain-containing protein</fullName>
    </recommendedName>
</protein>
<name>A0AAD4H3H5_9FUNG</name>
<evidence type="ECO:0000313" key="5">
    <source>
        <dbReference type="Proteomes" id="UP001194580"/>
    </source>
</evidence>
<sequence length="993" mass="112335">TLAMTNHPLELVGPHARNHDNTVTTHTTNPGDRPHNLGDTKLLSTDKTIRVMVMTKDAPLPPLPTESISTSATATAPPCTDIFSFNVAKPKLRKQLPKRQDCFNKTSQLVYCLTLLLKTQKMELDEDEQGWLEEMEQDSIEQDHVRWLAIRMVEEFVKDPFKDSVEISEIIMLGSVLGREHYRKLLLSFIKEFDEARLLDVDLLQGLVQLVHSSSAGFLELNDLVKILSILRTRLEDTHQQSTEHPYHLTLAVSRVLDAIADHNVQDLNRIQEHEPLSGVLLGLKGSSDPYLLYQTCYAFQALQCISNNETPLEAVLRHSIGSVDGLAKVLGVLKLDIASVLEGLESLQESLVETFKVASAAYDSFFSLMENGQGVFDSLKAGYVSVKKQSWYTAIRAAYVFAQACQLKDLKQLVYEAPCRGDPLFQWGICQLLGEIASDTIMETAHRQQAIGLIGELYNNDLGWGQDDCIKTWMVTIISQLATLSDQAVSASACALLNEVKQNLTTTSKPPYPLRNHLPMPASSPILARVQNIPSVEYELHKARLLRLKEAQLPIYIPPMGKSNLQARDDDLFPLSEKVQEFLDSDRQVMLILGDSGAGKSTFNTHLESELLQSYKGGGVIPLFINLPAIDQPDQDMIAKQLKLCNFSDDQIQELKLRRRFVLICDGYDESQQLVNLYRTNMLNQPGQWSAKMVISCRSQYLGQDYRSRFMPQSSGHYSRPAAELFQEAVIAPFTRDQIENYVEQYVPLEPRTWTTQDYMDRLSAIPHLMDLVSNPFLLTLALEALPAVIEGQRDLSTIKLARVQLYDVFVMHWLNVNKRRLESNTLSNADRAIFDQLLDAGFVFMGMDYSTRLALAIFEKQDGNPVVKYTHLRDKTTWRVVFFGPDPEVRLLRESSPVTRTGSLFKFIHRSMLEYFFSRIVFDPSAQEECDKIAPQQEVGSSVVQSLDPDGPFFKRSLVEEPSIIQFLCDRVKMHPDFEKQLHSIVNKSKT</sequence>
<feature type="non-terminal residue" evidence="4">
    <location>
        <position position="993"/>
    </location>
</feature>
<organism evidence="4 5">
    <name type="scientific">Linnemannia exigua</name>
    <dbReference type="NCBI Taxonomy" id="604196"/>
    <lineage>
        <taxon>Eukaryota</taxon>
        <taxon>Fungi</taxon>
        <taxon>Fungi incertae sedis</taxon>
        <taxon>Mucoromycota</taxon>
        <taxon>Mortierellomycotina</taxon>
        <taxon>Mortierellomycetes</taxon>
        <taxon>Mortierellales</taxon>
        <taxon>Mortierellaceae</taxon>
        <taxon>Linnemannia</taxon>
    </lineage>
</organism>
<comment type="caution">
    <text evidence="4">The sequence shown here is derived from an EMBL/GenBank/DDBJ whole genome shotgun (WGS) entry which is preliminary data.</text>
</comment>
<feature type="region of interest" description="Disordered" evidence="1">
    <location>
        <begin position="1"/>
        <end position="37"/>
    </location>
</feature>
<dbReference type="SUPFAM" id="SSF52540">
    <property type="entry name" value="P-loop containing nucleoside triphosphate hydrolases"/>
    <property type="match status" value="1"/>
</dbReference>
<dbReference type="EMBL" id="JAAAIL010001344">
    <property type="protein sequence ID" value="KAG0270466.1"/>
    <property type="molecule type" value="Genomic_DNA"/>
</dbReference>
<accession>A0AAD4H3H5</accession>
<feature type="domain" description="Arm-like repeat" evidence="3">
    <location>
        <begin position="132"/>
        <end position="484"/>
    </location>
</feature>
<proteinExistence type="predicted"/>
<dbReference type="Pfam" id="PF05729">
    <property type="entry name" value="NACHT"/>
    <property type="match status" value="1"/>
</dbReference>
<dbReference type="InterPro" id="IPR056251">
    <property type="entry name" value="Arm_rpt_dom"/>
</dbReference>
<feature type="domain" description="NACHT" evidence="2">
    <location>
        <begin position="590"/>
        <end position="748"/>
    </location>
</feature>
<feature type="non-terminal residue" evidence="4">
    <location>
        <position position="1"/>
    </location>
</feature>
<keyword evidence="5" id="KW-1185">Reference proteome</keyword>
<dbReference type="AlphaFoldDB" id="A0AAD4H3H5"/>
<evidence type="ECO:0000256" key="1">
    <source>
        <dbReference type="SAM" id="MobiDB-lite"/>
    </source>
</evidence>
<dbReference type="InterPro" id="IPR007111">
    <property type="entry name" value="NACHT_NTPase"/>
</dbReference>
<dbReference type="InterPro" id="IPR027417">
    <property type="entry name" value="P-loop_NTPase"/>
</dbReference>